<accession>A0A9Q1BIG8</accession>
<name>A0A9Q1BIG8_HOLLE</name>
<keyword evidence="2" id="KW-1185">Reference proteome</keyword>
<evidence type="ECO:0000313" key="1">
    <source>
        <dbReference type="EMBL" id="KAJ8027184.1"/>
    </source>
</evidence>
<dbReference type="EMBL" id="JAIZAY010000016">
    <property type="protein sequence ID" value="KAJ8027184.1"/>
    <property type="molecule type" value="Genomic_DNA"/>
</dbReference>
<proteinExistence type="predicted"/>
<comment type="caution">
    <text evidence="1">The sequence shown here is derived from an EMBL/GenBank/DDBJ whole genome shotgun (WGS) entry which is preliminary data.</text>
</comment>
<evidence type="ECO:0000313" key="2">
    <source>
        <dbReference type="Proteomes" id="UP001152320"/>
    </source>
</evidence>
<gene>
    <name evidence="1" type="ORF">HOLleu_32253</name>
</gene>
<reference evidence="1" key="1">
    <citation type="submission" date="2021-10" db="EMBL/GenBank/DDBJ databases">
        <title>Tropical sea cucumber genome reveals ecological adaptation and Cuvierian tubules defense mechanism.</title>
        <authorList>
            <person name="Chen T."/>
        </authorList>
    </citation>
    <scope>NUCLEOTIDE SEQUENCE</scope>
    <source>
        <strain evidence="1">Nanhai2018</strain>
        <tissue evidence="1">Muscle</tissue>
    </source>
</reference>
<dbReference type="OrthoDB" id="5962291at2759"/>
<dbReference type="Proteomes" id="UP001152320">
    <property type="component" value="Chromosome 16"/>
</dbReference>
<protein>
    <submittedName>
        <fullName evidence="1">Uncharacterized protein</fullName>
    </submittedName>
</protein>
<dbReference type="AlphaFoldDB" id="A0A9Q1BIG8"/>
<sequence length="343" mass="39118">MADSTDTQNTVTNLSENLRNIPKDLRIFSTGLRMLFAEIAVSSQSESETQINELRDSMKKDAMVYSKKILPLCTYFVRLISNFFDYYEHLDYKEWLESLSDIITEVKGYKDCCSVLIELHKSLMIPLKKREDEARVILSELDHVTKEYKQVKEFCERTAGIGHQWACALLLHESSIPVAVPYLLIGAAEISMAVAAAKDRQCSINEAALVLVRDTLIPALSQFINGVGRTAGFFSAMQQQLITFQAKADRAESTRDADCENNPENHYKIMKKMASRIHEDCKGFHAIIPQVETDLLAIRDTSTHRNYVDEWLDKRIEEIRIQYELDTTTPQLNKMLTCISSSD</sequence>
<organism evidence="1 2">
    <name type="scientific">Holothuria leucospilota</name>
    <name type="common">Black long sea cucumber</name>
    <name type="synonym">Mertensiothuria leucospilota</name>
    <dbReference type="NCBI Taxonomy" id="206669"/>
    <lineage>
        <taxon>Eukaryota</taxon>
        <taxon>Metazoa</taxon>
        <taxon>Echinodermata</taxon>
        <taxon>Eleutherozoa</taxon>
        <taxon>Echinozoa</taxon>
        <taxon>Holothuroidea</taxon>
        <taxon>Aspidochirotacea</taxon>
        <taxon>Aspidochirotida</taxon>
        <taxon>Holothuriidae</taxon>
        <taxon>Holothuria</taxon>
    </lineage>
</organism>